<protein>
    <submittedName>
        <fullName evidence="2">Uncharacterized protein</fullName>
    </submittedName>
</protein>
<feature type="region of interest" description="Disordered" evidence="1">
    <location>
        <begin position="223"/>
        <end position="278"/>
    </location>
</feature>
<dbReference type="Proteomes" id="UP000825890">
    <property type="component" value="Unassembled WGS sequence"/>
</dbReference>
<name>A0A9P3FDN5_9PEZI</name>
<feature type="compositionally biased region" description="Basic and acidic residues" evidence="1">
    <location>
        <begin position="227"/>
        <end position="239"/>
    </location>
</feature>
<dbReference type="AlphaFoldDB" id="A0A9P3FDN5"/>
<proteinExistence type="predicted"/>
<evidence type="ECO:0000256" key="1">
    <source>
        <dbReference type="SAM" id="MobiDB-lite"/>
    </source>
</evidence>
<organism evidence="2 3">
    <name type="scientific">Cercospora kikuchii</name>
    <dbReference type="NCBI Taxonomy" id="84275"/>
    <lineage>
        <taxon>Eukaryota</taxon>
        <taxon>Fungi</taxon>
        <taxon>Dikarya</taxon>
        <taxon>Ascomycota</taxon>
        <taxon>Pezizomycotina</taxon>
        <taxon>Dothideomycetes</taxon>
        <taxon>Dothideomycetidae</taxon>
        <taxon>Mycosphaerellales</taxon>
        <taxon>Mycosphaerellaceae</taxon>
        <taxon>Cercospora</taxon>
    </lineage>
</organism>
<accession>A0A9P3FDN5</accession>
<gene>
    <name evidence="2" type="ORF">CKM354_000337800</name>
</gene>
<dbReference type="GeneID" id="68288953"/>
<dbReference type="OrthoDB" id="3649191at2759"/>
<keyword evidence="3" id="KW-1185">Reference proteome</keyword>
<feature type="region of interest" description="Disordered" evidence="1">
    <location>
        <begin position="1"/>
        <end position="126"/>
    </location>
</feature>
<dbReference type="RefSeq" id="XP_044654509.1">
    <property type="nucleotide sequence ID" value="XM_044798574.1"/>
</dbReference>
<evidence type="ECO:0000313" key="3">
    <source>
        <dbReference type="Proteomes" id="UP000825890"/>
    </source>
</evidence>
<comment type="caution">
    <text evidence="2">The sequence shown here is derived from an EMBL/GenBank/DDBJ whole genome shotgun (WGS) entry which is preliminary data.</text>
</comment>
<feature type="compositionally biased region" description="Basic and acidic residues" evidence="1">
    <location>
        <begin position="68"/>
        <end position="85"/>
    </location>
</feature>
<evidence type="ECO:0000313" key="2">
    <source>
        <dbReference type="EMBL" id="GIZ40022.1"/>
    </source>
</evidence>
<feature type="compositionally biased region" description="Acidic residues" evidence="1">
    <location>
        <begin position="41"/>
        <end position="57"/>
    </location>
</feature>
<feature type="compositionally biased region" description="Polar residues" evidence="1">
    <location>
        <begin position="262"/>
        <end position="273"/>
    </location>
</feature>
<reference evidence="2 3" key="1">
    <citation type="submission" date="2021-01" db="EMBL/GenBank/DDBJ databases">
        <title>Cercospora kikuchii MAFF 305040 whole genome shotgun sequence.</title>
        <authorList>
            <person name="Kashiwa T."/>
            <person name="Suzuki T."/>
        </authorList>
    </citation>
    <scope>NUCLEOTIDE SEQUENCE [LARGE SCALE GENOMIC DNA]</scope>
    <source>
        <strain evidence="2 3">MAFF 305040</strain>
    </source>
</reference>
<dbReference type="EMBL" id="BOLY01000002">
    <property type="protein sequence ID" value="GIZ40022.1"/>
    <property type="molecule type" value="Genomic_DNA"/>
</dbReference>
<sequence>MFQSFTPKKSRSNRAVRQPSFLNQKGRPPYYEDIYRSRDPGEDDEGSAEQCESESDSDVPVRTISKRGRNDQSPRDSGRQKKELAKVNNNGSRGRAISISSGSEESDEEDVLSSSKSVDETPPDLNEDHQYQIAPILNPKHSLPKAEVRRLKARKCGLFSGAFGISIKELRTVEYEGAVADDEQSDMPVEDAFGWRAKRESVKRRSASRTIIKQQLAERVAARKQAQKAEKKALREKVGRKAAVGMKSSKTASKTRSKQKMRTSIGSKSSKAAAQQHGGALRAAVVMVDNRGIDLAEYQRYDSD</sequence>